<gene>
    <name evidence="2" type="ORF">V1477_004723</name>
</gene>
<sequence>MLFNFLYKFYIMKVVRLAIHPIQIKFLFISENDISQLFPIANMLTNELRSILYMIIRCTFLILVFTPAFLQFLVTLVIELDAILRMTWVSRAVRACGLPVFFNFPFI</sequence>
<proteinExistence type="predicted"/>
<accession>A0ABD2CMM4</accession>
<protein>
    <submittedName>
        <fullName evidence="2">Uncharacterized protein</fullName>
    </submittedName>
</protein>
<keyword evidence="3" id="KW-1185">Reference proteome</keyword>
<name>A0ABD2CMM4_VESMC</name>
<keyword evidence="1" id="KW-0812">Transmembrane</keyword>
<keyword evidence="1" id="KW-1133">Transmembrane helix</keyword>
<dbReference type="AlphaFoldDB" id="A0ABD2CMM4"/>
<evidence type="ECO:0000313" key="2">
    <source>
        <dbReference type="EMBL" id="KAL2746353.1"/>
    </source>
</evidence>
<evidence type="ECO:0000256" key="1">
    <source>
        <dbReference type="SAM" id="Phobius"/>
    </source>
</evidence>
<feature type="transmembrane region" description="Helical" evidence="1">
    <location>
        <begin position="51"/>
        <end position="78"/>
    </location>
</feature>
<comment type="caution">
    <text evidence="2">The sequence shown here is derived from an EMBL/GenBank/DDBJ whole genome shotgun (WGS) entry which is preliminary data.</text>
</comment>
<reference evidence="2 3" key="1">
    <citation type="journal article" date="2024" name="Ann. Entomol. Soc. Am.">
        <title>Genomic analyses of the southern and eastern yellowjacket wasps (Hymenoptera: Vespidae) reveal evolutionary signatures of social life.</title>
        <authorList>
            <person name="Catto M.A."/>
            <person name="Caine P.B."/>
            <person name="Orr S.E."/>
            <person name="Hunt B.G."/>
            <person name="Goodisman M.A.D."/>
        </authorList>
    </citation>
    <scope>NUCLEOTIDE SEQUENCE [LARGE SCALE GENOMIC DNA]</scope>
    <source>
        <strain evidence="2">232</strain>
        <tissue evidence="2">Head and thorax</tissue>
    </source>
</reference>
<dbReference type="EMBL" id="JAYRBN010000037">
    <property type="protein sequence ID" value="KAL2746353.1"/>
    <property type="molecule type" value="Genomic_DNA"/>
</dbReference>
<dbReference type="Proteomes" id="UP001607303">
    <property type="component" value="Unassembled WGS sequence"/>
</dbReference>
<keyword evidence="1" id="KW-0472">Membrane</keyword>
<evidence type="ECO:0000313" key="3">
    <source>
        <dbReference type="Proteomes" id="UP001607303"/>
    </source>
</evidence>
<organism evidence="2 3">
    <name type="scientific">Vespula maculifrons</name>
    <name type="common">Eastern yellow jacket</name>
    <name type="synonym">Wasp</name>
    <dbReference type="NCBI Taxonomy" id="7453"/>
    <lineage>
        <taxon>Eukaryota</taxon>
        <taxon>Metazoa</taxon>
        <taxon>Ecdysozoa</taxon>
        <taxon>Arthropoda</taxon>
        <taxon>Hexapoda</taxon>
        <taxon>Insecta</taxon>
        <taxon>Pterygota</taxon>
        <taxon>Neoptera</taxon>
        <taxon>Endopterygota</taxon>
        <taxon>Hymenoptera</taxon>
        <taxon>Apocrita</taxon>
        <taxon>Aculeata</taxon>
        <taxon>Vespoidea</taxon>
        <taxon>Vespidae</taxon>
        <taxon>Vespinae</taxon>
        <taxon>Vespula</taxon>
    </lineage>
</organism>